<organism evidence="1 2">
    <name type="scientific">Cichorium intybus</name>
    <name type="common">Chicory</name>
    <dbReference type="NCBI Taxonomy" id="13427"/>
    <lineage>
        <taxon>Eukaryota</taxon>
        <taxon>Viridiplantae</taxon>
        <taxon>Streptophyta</taxon>
        <taxon>Embryophyta</taxon>
        <taxon>Tracheophyta</taxon>
        <taxon>Spermatophyta</taxon>
        <taxon>Magnoliopsida</taxon>
        <taxon>eudicotyledons</taxon>
        <taxon>Gunneridae</taxon>
        <taxon>Pentapetalae</taxon>
        <taxon>asterids</taxon>
        <taxon>campanulids</taxon>
        <taxon>Asterales</taxon>
        <taxon>Asteraceae</taxon>
        <taxon>Cichorioideae</taxon>
        <taxon>Cichorieae</taxon>
        <taxon>Cichoriinae</taxon>
        <taxon>Cichorium</taxon>
    </lineage>
</organism>
<dbReference type="EMBL" id="CM042013">
    <property type="protein sequence ID" value="KAI3739354.1"/>
    <property type="molecule type" value="Genomic_DNA"/>
</dbReference>
<accession>A0ACB9CYH4</accession>
<proteinExistence type="predicted"/>
<evidence type="ECO:0000313" key="2">
    <source>
        <dbReference type="Proteomes" id="UP001055811"/>
    </source>
</evidence>
<protein>
    <submittedName>
        <fullName evidence="1">Uncharacterized protein</fullName>
    </submittedName>
</protein>
<gene>
    <name evidence="1" type="ORF">L2E82_29757</name>
</gene>
<name>A0ACB9CYH4_CICIN</name>
<reference evidence="1 2" key="2">
    <citation type="journal article" date="2022" name="Mol. Ecol. Resour.">
        <title>The genomes of chicory, endive, great burdock and yacon provide insights into Asteraceae paleo-polyploidization history and plant inulin production.</title>
        <authorList>
            <person name="Fan W."/>
            <person name="Wang S."/>
            <person name="Wang H."/>
            <person name="Wang A."/>
            <person name="Jiang F."/>
            <person name="Liu H."/>
            <person name="Zhao H."/>
            <person name="Xu D."/>
            <person name="Zhang Y."/>
        </authorList>
    </citation>
    <scope>NUCLEOTIDE SEQUENCE [LARGE SCALE GENOMIC DNA]</scope>
    <source>
        <strain evidence="2">cv. Punajuju</strain>
        <tissue evidence="1">Leaves</tissue>
    </source>
</reference>
<keyword evidence="2" id="KW-1185">Reference proteome</keyword>
<reference evidence="2" key="1">
    <citation type="journal article" date="2022" name="Mol. Ecol. Resour.">
        <title>The genomes of chicory, endive, great burdock and yacon provide insights into Asteraceae palaeo-polyploidization history and plant inulin production.</title>
        <authorList>
            <person name="Fan W."/>
            <person name="Wang S."/>
            <person name="Wang H."/>
            <person name="Wang A."/>
            <person name="Jiang F."/>
            <person name="Liu H."/>
            <person name="Zhao H."/>
            <person name="Xu D."/>
            <person name="Zhang Y."/>
        </authorList>
    </citation>
    <scope>NUCLEOTIDE SEQUENCE [LARGE SCALE GENOMIC DNA]</scope>
    <source>
        <strain evidence="2">cv. Punajuju</strain>
    </source>
</reference>
<comment type="caution">
    <text evidence="1">The sequence shown here is derived from an EMBL/GenBank/DDBJ whole genome shotgun (WGS) entry which is preliminary data.</text>
</comment>
<sequence length="495" mass="56637">MASSSRTYSRGNKRQIVYSASSGSSDEEPEQQDFDMGDAGIAFMTDAQETRFYNFLERIGQAQKFVDVPTLRDLHIEAGVRKLLSNVGWEGLMNISEKSYSNPTIEFLSSVEFNVNTTVLSFRMFNRSYQITQNQLCELIGAPVANTYDQRGKLNKLFHREVGKFWTKISTENFYRPSNAKASSIIHPVLKVTHRIIASIFFPQEEISKAGLNELELLYCMINPGPKTPNFGSWIMYKLLKLSRSSSGQVHCGGIITLIAKHPALGIRFPDNLEIVRGERYLTSDVLEGMRLFRRPESDEIWQADGRDYLRVNNRNVRILRLANPVSSTNWKPPSNMGLQLPPPNLPPREPSPPPRQPQEPGPSSSASSFPPEHSLYMEQFSSINSQLADLRLDYQGIYDNLGEIDTHQMELRQDFEQFRENQYKHNQDVMSILSDIQRSVAFNPWQQQQPLQPPQQQHQPGNQQLQPPQLTPYPYYPPYPYPPFPPRGPFPDPQ</sequence>
<dbReference type="Proteomes" id="UP001055811">
    <property type="component" value="Linkage Group LG05"/>
</dbReference>
<evidence type="ECO:0000313" key="1">
    <source>
        <dbReference type="EMBL" id="KAI3739354.1"/>
    </source>
</evidence>